<evidence type="ECO:0000256" key="7">
    <source>
        <dbReference type="ARBA" id="ARBA00023136"/>
    </source>
</evidence>
<keyword evidence="2 8" id="KW-0813">Transport</keyword>
<feature type="transmembrane region" description="Helical" evidence="9">
    <location>
        <begin position="347"/>
        <end position="368"/>
    </location>
</feature>
<evidence type="ECO:0000256" key="8">
    <source>
        <dbReference type="RuleBase" id="RU369079"/>
    </source>
</evidence>
<evidence type="ECO:0000259" key="11">
    <source>
        <dbReference type="Pfam" id="PF06808"/>
    </source>
</evidence>
<feature type="domain" description="Tripartite ATP-independent periplasmic transporters DctQ component" evidence="10">
    <location>
        <begin position="49"/>
        <end position="171"/>
    </location>
</feature>
<dbReference type="InterPro" id="IPR055348">
    <property type="entry name" value="DctQ"/>
</dbReference>
<feature type="domain" description="TRAP C4-dicarboxylate transport system permease DctM subunit" evidence="11">
    <location>
        <begin position="216"/>
        <end position="623"/>
    </location>
</feature>
<feature type="transmembrane region" description="Helical" evidence="9">
    <location>
        <begin position="180"/>
        <end position="197"/>
    </location>
</feature>
<evidence type="ECO:0000256" key="9">
    <source>
        <dbReference type="SAM" id="Phobius"/>
    </source>
</evidence>
<dbReference type="PANTHER" id="PTHR33362:SF2">
    <property type="entry name" value="TRAP TRANSPORTER LARGE PERMEASE PROTEIN"/>
    <property type="match status" value="1"/>
</dbReference>
<dbReference type="Pfam" id="PF06808">
    <property type="entry name" value="DctM"/>
    <property type="match status" value="1"/>
</dbReference>
<dbReference type="Proteomes" id="UP001629432">
    <property type="component" value="Unassembled WGS sequence"/>
</dbReference>
<comment type="caution">
    <text evidence="12">The sequence shown here is derived from an EMBL/GenBank/DDBJ whole genome shotgun (WGS) entry which is preliminary data.</text>
</comment>
<evidence type="ECO:0000256" key="2">
    <source>
        <dbReference type="ARBA" id="ARBA00022448"/>
    </source>
</evidence>
<evidence type="ECO:0000256" key="5">
    <source>
        <dbReference type="ARBA" id="ARBA00022692"/>
    </source>
</evidence>
<keyword evidence="6 9" id="KW-1133">Transmembrane helix</keyword>
<comment type="function">
    <text evidence="8">Part of the tripartite ATP-independent periplasmic (TRAP) transport system.</text>
</comment>
<evidence type="ECO:0000256" key="6">
    <source>
        <dbReference type="ARBA" id="ARBA00022989"/>
    </source>
</evidence>
<evidence type="ECO:0000256" key="1">
    <source>
        <dbReference type="ARBA" id="ARBA00004429"/>
    </source>
</evidence>
<evidence type="ECO:0000259" key="10">
    <source>
        <dbReference type="Pfam" id="PF04290"/>
    </source>
</evidence>
<feature type="transmembrane region" description="Helical" evidence="9">
    <location>
        <begin position="209"/>
        <end position="240"/>
    </location>
</feature>
<feature type="transmembrane region" description="Helical" evidence="9">
    <location>
        <begin position="562"/>
        <end position="583"/>
    </location>
</feature>
<keyword evidence="3" id="KW-1003">Cell membrane</keyword>
<evidence type="ECO:0000256" key="3">
    <source>
        <dbReference type="ARBA" id="ARBA00022475"/>
    </source>
</evidence>
<feature type="transmembrane region" description="Helical" evidence="9">
    <location>
        <begin position="519"/>
        <end position="550"/>
    </location>
</feature>
<feature type="transmembrane region" description="Helical" evidence="9">
    <location>
        <begin position="374"/>
        <end position="398"/>
    </location>
</feature>
<dbReference type="InterPro" id="IPR010656">
    <property type="entry name" value="DctM"/>
</dbReference>
<name>A0ABW9E611_9BURK</name>
<proteinExistence type="predicted"/>
<keyword evidence="4 8" id="KW-0997">Cell inner membrane</keyword>
<feature type="transmembrane region" description="Helical" evidence="9">
    <location>
        <begin position="603"/>
        <end position="623"/>
    </location>
</feature>
<feature type="transmembrane region" description="Helical" evidence="9">
    <location>
        <begin position="261"/>
        <end position="294"/>
    </location>
</feature>
<keyword evidence="5 9" id="KW-0812">Transmembrane</keyword>
<feature type="transmembrane region" description="Helical" evidence="9">
    <location>
        <begin position="475"/>
        <end position="499"/>
    </location>
</feature>
<dbReference type="PANTHER" id="PTHR33362">
    <property type="entry name" value="SIALIC ACID TRAP TRANSPORTER PERMEASE PROTEIN SIAT-RELATED"/>
    <property type="match status" value="1"/>
</dbReference>
<evidence type="ECO:0000313" key="12">
    <source>
        <dbReference type="EMBL" id="MFM0641716.1"/>
    </source>
</evidence>
<dbReference type="InterPro" id="IPR004681">
    <property type="entry name" value="TRAP_DctM"/>
</dbReference>
<gene>
    <name evidence="12" type="ORF">PQQ63_34065</name>
</gene>
<comment type="subcellular location">
    <subcellularLocation>
        <location evidence="1 8">Cell inner membrane</location>
        <topology evidence="1 8">Multi-pass membrane protein</topology>
    </subcellularLocation>
</comment>
<feature type="transmembrane region" description="Helical" evidence="9">
    <location>
        <begin position="71"/>
        <end position="89"/>
    </location>
</feature>
<evidence type="ECO:0000256" key="4">
    <source>
        <dbReference type="ARBA" id="ARBA00022519"/>
    </source>
</evidence>
<protein>
    <submittedName>
        <fullName evidence="12">TRAP transporter large permease subunit</fullName>
    </submittedName>
</protein>
<reference evidence="12 13" key="1">
    <citation type="journal article" date="2024" name="Chem. Sci.">
        <title>Discovery of megapolipeptins by genome mining of a Burkholderiales bacteria collection.</title>
        <authorList>
            <person name="Paulo B.S."/>
            <person name="Recchia M.J.J."/>
            <person name="Lee S."/>
            <person name="Fergusson C.H."/>
            <person name="Romanowski S.B."/>
            <person name="Hernandez A."/>
            <person name="Krull N."/>
            <person name="Liu D.Y."/>
            <person name="Cavanagh H."/>
            <person name="Bos A."/>
            <person name="Gray C.A."/>
            <person name="Murphy B.T."/>
            <person name="Linington R.G."/>
            <person name="Eustaquio A.S."/>
        </authorList>
    </citation>
    <scope>NUCLEOTIDE SEQUENCE [LARGE SCALE GENOMIC DNA]</scope>
    <source>
        <strain evidence="12 13">RL17-338-BIC-A</strain>
    </source>
</reference>
<organism evidence="12 13">
    <name type="scientific">Paraburkholderia metrosideri</name>
    <dbReference type="NCBI Taxonomy" id="580937"/>
    <lineage>
        <taxon>Bacteria</taxon>
        <taxon>Pseudomonadati</taxon>
        <taxon>Pseudomonadota</taxon>
        <taxon>Betaproteobacteria</taxon>
        <taxon>Burkholderiales</taxon>
        <taxon>Burkholderiaceae</taxon>
        <taxon>Paraburkholderia</taxon>
    </lineage>
</organism>
<dbReference type="EMBL" id="JAQQCF010000047">
    <property type="protein sequence ID" value="MFM0641716.1"/>
    <property type="molecule type" value="Genomic_DNA"/>
</dbReference>
<feature type="transmembrane region" description="Helical" evidence="9">
    <location>
        <begin position="300"/>
        <end position="326"/>
    </location>
</feature>
<dbReference type="RefSeq" id="WP_408241796.1">
    <property type="nucleotide sequence ID" value="NZ_JAQQCF010000047.1"/>
</dbReference>
<accession>A0ABW9E611</accession>
<dbReference type="Pfam" id="PF04290">
    <property type="entry name" value="DctQ"/>
    <property type="match status" value="1"/>
</dbReference>
<feature type="transmembrane region" description="Helical" evidence="9">
    <location>
        <begin position="109"/>
        <end position="131"/>
    </location>
</feature>
<feature type="transmembrane region" description="Helical" evidence="9">
    <location>
        <begin position="419"/>
        <end position="437"/>
    </location>
</feature>
<feature type="transmembrane region" description="Helical" evidence="9">
    <location>
        <begin position="32"/>
        <end position="59"/>
    </location>
</feature>
<dbReference type="NCBIfam" id="TIGR00786">
    <property type="entry name" value="dctM"/>
    <property type="match status" value="1"/>
</dbReference>
<feature type="transmembrane region" description="Helical" evidence="9">
    <location>
        <begin position="443"/>
        <end position="463"/>
    </location>
</feature>
<keyword evidence="7 9" id="KW-0472">Membrane</keyword>
<evidence type="ECO:0000313" key="13">
    <source>
        <dbReference type="Proteomes" id="UP001629432"/>
    </source>
</evidence>
<feature type="transmembrane region" description="Helical" evidence="9">
    <location>
        <begin position="151"/>
        <end position="168"/>
    </location>
</feature>
<sequence>MQSDLVNRAIHQPSNNERPPARRAGVWLQRRVLSIVNPLAAGLVLVEAILLLVGVIFRYVLNRPLSWTDELATMLFLWLAMMGAVLATARGEHMRLTFVLNRVSREQRALLETLGTVVVSGLLVVLIPLAITQSMDDWAVMTPALEWPDGIRVLAIAAGTALMLMVSLGKLQAEAKWTHIAISLVVVALGLASLWLGKPWLLGAGNFKLLLYFVGVVGICVALGVPIGFAFGAGTVAYLATATRVPLEIVIGRIDEGTAHLILLSIPLFVMLGLVMEVTGLARALVSFIALLLGHVRGGLSYVLLGAMLIVSGISGSKAADMAAVAPMLFPEIKKRGGDPGEMVAQLAAAGAMSETVPPSFVLIIIGSVTGVSIASLFTGGLLPALVGAIAVGIVCGRKAKTDDTSNVKRATFAEIRKAGLYALPALALPFVIRAAVVEGVATATEVSSIGIVYCLLVGSLLYRRMDWRKIYPMLVDTAALSGAILIIIGMATAMAWALTQSGFSTDLANTMMKMPGGAVGFMAVSILVFVVLGSLLEGVPAIVLFGPLLFPIARSIGIHEVHYAIVAVLSMGIGLFAPPFGVGFYAACAIGRVSPDDAMGKVWPYLGALSIALILVATIPWISTGFL</sequence>
<keyword evidence="13" id="KW-1185">Reference proteome</keyword>